<keyword evidence="9" id="KW-0472">Membrane</keyword>
<evidence type="ECO:0000256" key="1">
    <source>
        <dbReference type="ARBA" id="ARBA00004418"/>
    </source>
</evidence>
<keyword evidence="4" id="KW-0732">Signal</keyword>
<dbReference type="CDD" id="cd14444">
    <property type="entry name" value="AlgX_N_like_1"/>
    <property type="match status" value="1"/>
</dbReference>
<dbReference type="GO" id="GO:0016746">
    <property type="term" value="F:acyltransferase activity"/>
    <property type="evidence" value="ECO:0007669"/>
    <property type="project" value="UniProtKB-KW"/>
</dbReference>
<dbReference type="GO" id="GO:0042121">
    <property type="term" value="P:alginic acid biosynthetic process"/>
    <property type="evidence" value="ECO:0007669"/>
    <property type="project" value="UniProtKB-UniPathway"/>
</dbReference>
<reference evidence="11 12" key="1">
    <citation type="submission" date="2018-08" db="EMBL/GenBank/DDBJ databases">
        <title>Recombination of ecologically and evolutionarily significant loci maintains genetic cohesion in the Pseudomonas syringae species complex.</title>
        <authorList>
            <person name="Dillon M."/>
            <person name="Thakur S."/>
            <person name="Almeida R.N.D."/>
            <person name="Weir B.S."/>
            <person name="Guttman D.S."/>
        </authorList>
    </citation>
    <scope>NUCLEOTIDE SEQUENCE [LARGE SCALE GENOMIC DNA]</scope>
    <source>
        <strain evidence="11 12">NCPPB2445</strain>
    </source>
</reference>
<evidence type="ECO:0000256" key="9">
    <source>
        <dbReference type="SAM" id="Phobius"/>
    </source>
</evidence>
<accession>A0A3M3ESH9</accession>
<evidence type="ECO:0000256" key="5">
    <source>
        <dbReference type="ARBA" id="ARBA00022764"/>
    </source>
</evidence>
<proteinExistence type="predicted"/>
<dbReference type="GO" id="GO:0042597">
    <property type="term" value="C:periplasmic space"/>
    <property type="evidence" value="ECO:0007669"/>
    <property type="project" value="UniProtKB-SubCell"/>
</dbReference>
<evidence type="ECO:0000256" key="4">
    <source>
        <dbReference type="ARBA" id="ARBA00022729"/>
    </source>
</evidence>
<feature type="transmembrane region" description="Helical" evidence="9">
    <location>
        <begin position="27"/>
        <end position="48"/>
    </location>
</feature>
<keyword evidence="7" id="KW-0012">Acyltransferase</keyword>
<evidence type="ECO:0000256" key="3">
    <source>
        <dbReference type="ARBA" id="ARBA00022679"/>
    </source>
</evidence>
<keyword evidence="5" id="KW-0574">Periplasm</keyword>
<dbReference type="STRING" id="47879.AXG94_26510"/>
<keyword evidence="3" id="KW-0808">Transferase</keyword>
<feature type="domain" description="AlgX/AlgJ SGNH hydrolase-like" evidence="10">
    <location>
        <begin position="105"/>
        <end position="371"/>
    </location>
</feature>
<evidence type="ECO:0000256" key="7">
    <source>
        <dbReference type="ARBA" id="ARBA00023315"/>
    </source>
</evidence>
<dbReference type="UniPathway" id="UPA00286"/>
<keyword evidence="9" id="KW-1133">Transmembrane helix</keyword>
<comment type="pathway">
    <text evidence="2">Glycan biosynthesis; alginate biosynthesis.</text>
</comment>
<comment type="caution">
    <text evidence="11">The sequence shown here is derived from an EMBL/GenBank/DDBJ whole genome shotgun (WGS) entry which is preliminary data.</text>
</comment>
<organism evidence="11 12">
    <name type="scientific">Pseudomonas corrugata</name>
    <dbReference type="NCBI Taxonomy" id="47879"/>
    <lineage>
        <taxon>Bacteria</taxon>
        <taxon>Pseudomonadati</taxon>
        <taxon>Pseudomonadota</taxon>
        <taxon>Gammaproteobacteria</taxon>
        <taxon>Pseudomonadales</taxon>
        <taxon>Pseudomonadaceae</taxon>
        <taxon>Pseudomonas</taxon>
    </lineage>
</organism>
<feature type="compositionally biased region" description="Pro residues" evidence="8">
    <location>
        <begin position="8"/>
        <end position="18"/>
    </location>
</feature>
<evidence type="ECO:0000256" key="2">
    <source>
        <dbReference type="ARBA" id="ARBA00005182"/>
    </source>
</evidence>
<sequence length="388" mass="41705">MLMTTPKKSPPSAPPPPSDLVTRTSKVCGYSLIGLLGVGLISCGWLLVSGKVQMLPPNLTRDAAMHGDVTHRIAKQLSNAWFPEQAANLERGASWLLFHDTGPRVRPGCQGWLFLTDEMRINHHARANAEAKAQAVIDVQRRLSQRGIQLLVAVVPDKSRIAAEQLCGLDRPAELAPRVAEWTATLNQAGVSALNLAPTLQPLGASAYLRTDTHWSEIGSNAVARAIAHQVQAMGIHATPQKTFVTLTNPAALRAGDLVHLAGIDWLPLSWQPTVETVAATQVSEQPQAAQDGGDNLDDLFGDEGLPNVALIGTSFSRNSNFVGFLELALGAPVGSFAKDGGEFSGGANQYFSNPAFRETPPKLLIWEIPERDLQTPYEAIGMLSEKE</sequence>
<keyword evidence="9" id="KW-0812">Transmembrane</keyword>
<keyword evidence="6" id="KW-0016">Alginate biosynthesis</keyword>
<evidence type="ECO:0000256" key="8">
    <source>
        <dbReference type="SAM" id="MobiDB-lite"/>
    </source>
</evidence>
<name>A0A3M3ESH9_9PSED</name>
<dbReference type="Proteomes" id="UP000270661">
    <property type="component" value="Unassembled WGS sequence"/>
</dbReference>
<dbReference type="InterPro" id="IPR031811">
    <property type="entry name" value="ALGX/ALGJ_SGNH-like"/>
</dbReference>
<evidence type="ECO:0000313" key="11">
    <source>
        <dbReference type="EMBL" id="RMM52444.1"/>
    </source>
</evidence>
<feature type="region of interest" description="Disordered" evidence="8">
    <location>
        <begin position="1"/>
        <end position="20"/>
    </location>
</feature>
<evidence type="ECO:0000313" key="12">
    <source>
        <dbReference type="Proteomes" id="UP000270661"/>
    </source>
</evidence>
<evidence type="ECO:0000256" key="6">
    <source>
        <dbReference type="ARBA" id="ARBA00022841"/>
    </source>
</evidence>
<keyword evidence="12" id="KW-1185">Reference proteome</keyword>
<comment type="subcellular location">
    <subcellularLocation>
        <location evidence="1">Periplasm</location>
    </subcellularLocation>
</comment>
<gene>
    <name evidence="11" type="ORF">ALQ77_05160</name>
</gene>
<evidence type="ECO:0000259" key="10">
    <source>
        <dbReference type="Pfam" id="PF16822"/>
    </source>
</evidence>
<dbReference type="AlphaFoldDB" id="A0A3M3ESH9"/>
<dbReference type="EMBL" id="RBOJ01000047">
    <property type="protein sequence ID" value="RMM52444.1"/>
    <property type="molecule type" value="Genomic_DNA"/>
</dbReference>
<protein>
    <recommendedName>
        <fullName evidence="10">AlgX/AlgJ SGNH hydrolase-like domain-containing protein</fullName>
    </recommendedName>
</protein>
<dbReference type="Pfam" id="PF16822">
    <property type="entry name" value="ALGX"/>
    <property type="match status" value="1"/>
</dbReference>